<dbReference type="PANTHER" id="PTHR30255:SF2">
    <property type="entry name" value="SINGLE-STRANDED-DNA-SPECIFIC EXONUCLEASE RECJ"/>
    <property type="match status" value="1"/>
</dbReference>
<dbReference type="Pfam" id="PF01368">
    <property type="entry name" value="DHH"/>
    <property type="match status" value="1"/>
</dbReference>
<accession>A0ABS6EJZ8</accession>
<dbReference type="InterPro" id="IPR051673">
    <property type="entry name" value="SSDNA_exonuclease_RecJ"/>
</dbReference>
<gene>
    <name evidence="2" type="ORF">KQI86_14550</name>
</gene>
<protein>
    <submittedName>
        <fullName evidence="2">DHH family phosphoesterase</fullName>
    </submittedName>
</protein>
<evidence type="ECO:0000259" key="1">
    <source>
        <dbReference type="Pfam" id="PF01368"/>
    </source>
</evidence>
<dbReference type="InterPro" id="IPR001667">
    <property type="entry name" value="DDH_dom"/>
</dbReference>
<feature type="domain" description="DDH" evidence="1">
    <location>
        <begin position="33"/>
        <end position="181"/>
    </location>
</feature>
<dbReference type="EMBL" id="JAHLQF010000003">
    <property type="protein sequence ID" value="MBU5485539.1"/>
    <property type="molecule type" value="Genomic_DNA"/>
</dbReference>
<keyword evidence="3" id="KW-1185">Reference proteome</keyword>
<dbReference type="PANTHER" id="PTHR30255">
    <property type="entry name" value="SINGLE-STRANDED-DNA-SPECIFIC EXONUCLEASE RECJ"/>
    <property type="match status" value="1"/>
</dbReference>
<organism evidence="2 3">
    <name type="scientific">Clostridium mobile</name>
    <dbReference type="NCBI Taxonomy" id="2841512"/>
    <lineage>
        <taxon>Bacteria</taxon>
        <taxon>Bacillati</taxon>
        <taxon>Bacillota</taxon>
        <taxon>Clostridia</taxon>
        <taxon>Eubacteriales</taxon>
        <taxon>Clostridiaceae</taxon>
        <taxon>Clostridium</taxon>
    </lineage>
</organism>
<comment type="caution">
    <text evidence="2">The sequence shown here is derived from an EMBL/GenBank/DDBJ whole genome shotgun (WGS) entry which is preliminary data.</text>
</comment>
<evidence type="ECO:0000313" key="2">
    <source>
        <dbReference type="EMBL" id="MBU5485539.1"/>
    </source>
</evidence>
<reference evidence="2 3" key="1">
    <citation type="submission" date="2021-06" db="EMBL/GenBank/DDBJ databases">
        <authorList>
            <person name="Sun Q."/>
            <person name="Li D."/>
        </authorList>
    </citation>
    <scope>NUCLEOTIDE SEQUENCE [LARGE SCALE GENOMIC DNA]</scope>
    <source>
        <strain evidence="2 3">MSJ-11</strain>
    </source>
</reference>
<proteinExistence type="predicted"/>
<dbReference type="Proteomes" id="UP000726170">
    <property type="component" value="Unassembled WGS sequence"/>
</dbReference>
<evidence type="ECO:0000313" key="3">
    <source>
        <dbReference type="Proteomes" id="UP000726170"/>
    </source>
</evidence>
<dbReference type="RefSeq" id="WP_216440076.1">
    <property type="nucleotide sequence ID" value="NZ_JAHLQF010000003.1"/>
</dbReference>
<name>A0ABS6EJZ8_9CLOT</name>
<sequence length="282" mass="31999">MENRGYSFHNPFLLKNMNEALMRIVRAVNEREKIIVYGCCDLDGISAVSLLFLVLKYLNADVEYFISDGDDDNFDIRTDIIKNHVKFLGTNLMITVGCGINSSYQVDLCKQLGIDVIITDNHHCHNKVPDTIVVSPKQKDCIYPFKDLSSVGVAYKLVQSISSYYQMKSISKYLDLVMLGTKSNKVSYEGENKAIIDEGIYHMNYTNNYGLRALMKVSNIKHIDIINVNKLIDSIAPSWNNTRMLDNARITVELLTTSNSDRAEQIAKYLKNEVKGSRVCNK</sequence>